<reference evidence="2 3" key="1">
    <citation type="journal article" date="2016" name="Mol. Biol. Evol.">
        <title>Comparative Genomics of Early-Diverging Mushroom-Forming Fungi Provides Insights into the Origins of Lignocellulose Decay Capabilities.</title>
        <authorList>
            <person name="Nagy L.G."/>
            <person name="Riley R."/>
            <person name="Tritt A."/>
            <person name="Adam C."/>
            <person name="Daum C."/>
            <person name="Floudas D."/>
            <person name="Sun H."/>
            <person name="Yadav J.S."/>
            <person name="Pangilinan J."/>
            <person name="Larsson K.H."/>
            <person name="Matsuura K."/>
            <person name="Barry K."/>
            <person name="Labutti K."/>
            <person name="Kuo R."/>
            <person name="Ohm R.A."/>
            <person name="Bhattacharya S.S."/>
            <person name="Shirouzu T."/>
            <person name="Yoshinaga Y."/>
            <person name="Martin F.M."/>
            <person name="Grigoriev I.V."/>
            <person name="Hibbett D.S."/>
        </authorList>
    </citation>
    <scope>NUCLEOTIDE SEQUENCE [LARGE SCALE GENOMIC DNA]</scope>
    <source>
        <strain evidence="2 3">HHB12029</strain>
    </source>
</reference>
<protein>
    <submittedName>
        <fullName evidence="2">Uncharacterized protein</fullName>
    </submittedName>
</protein>
<organism evidence="2 3">
    <name type="scientific">Exidia glandulosa HHB12029</name>
    <dbReference type="NCBI Taxonomy" id="1314781"/>
    <lineage>
        <taxon>Eukaryota</taxon>
        <taxon>Fungi</taxon>
        <taxon>Dikarya</taxon>
        <taxon>Basidiomycota</taxon>
        <taxon>Agaricomycotina</taxon>
        <taxon>Agaricomycetes</taxon>
        <taxon>Auriculariales</taxon>
        <taxon>Exidiaceae</taxon>
        <taxon>Exidia</taxon>
    </lineage>
</organism>
<dbReference type="AlphaFoldDB" id="A0A165NGF6"/>
<dbReference type="Proteomes" id="UP000077266">
    <property type="component" value="Unassembled WGS sequence"/>
</dbReference>
<dbReference type="InParanoid" id="A0A165NGF6"/>
<sequence length="159" mass="17941">MGKETRRIGKRQRVSRTDLEGHARGNTEEAFPRTLEQVHRDAHGEATRHRSCPTRRVSSGNLARPATPSLHSIGIVWIENNVNQRARASTFPRHVGEIEVRGCVLRVLCVRSVVLGVRLQMKGDISHMVDVVRRTLVVIDECTEVEETSNDVYLLSIKL</sequence>
<name>A0A165NGF6_EXIGL</name>
<evidence type="ECO:0000313" key="3">
    <source>
        <dbReference type="Proteomes" id="UP000077266"/>
    </source>
</evidence>
<evidence type="ECO:0000313" key="2">
    <source>
        <dbReference type="EMBL" id="KZW00714.1"/>
    </source>
</evidence>
<evidence type="ECO:0000256" key="1">
    <source>
        <dbReference type="SAM" id="MobiDB-lite"/>
    </source>
</evidence>
<feature type="compositionally biased region" description="Basic and acidic residues" evidence="1">
    <location>
        <begin position="15"/>
        <end position="48"/>
    </location>
</feature>
<accession>A0A165NGF6</accession>
<dbReference type="EMBL" id="KV425899">
    <property type="protein sequence ID" value="KZW00714.1"/>
    <property type="molecule type" value="Genomic_DNA"/>
</dbReference>
<proteinExistence type="predicted"/>
<feature type="region of interest" description="Disordered" evidence="1">
    <location>
        <begin position="1"/>
        <end position="65"/>
    </location>
</feature>
<keyword evidence="3" id="KW-1185">Reference proteome</keyword>
<gene>
    <name evidence="2" type="ORF">EXIGLDRAFT_135619</name>
</gene>